<sequence>MKKAVVSALVIGALAWSAKQFFFEQAESSAKVTEEVEVQPVAQAEPEVAETAPVTKPVVKAPETLEQPREEFKEVMAATLSGDRRQQQEQALEKVKELFPQLKEEIESYQFETDRQHEKLAQYKQLTAKRNTLVKEGHVPEDLILQLKEEREALLAAAKTLGERGMKINAAIREAAIEYEQNL</sequence>
<evidence type="ECO:0000313" key="4">
    <source>
        <dbReference type="Proteomes" id="UP000032352"/>
    </source>
</evidence>
<evidence type="ECO:0000256" key="2">
    <source>
        <dbReference type="SAM" id="SignalP"/>
    </source>
</evidence>
<keyword evidence="2" id="KW-0732">Signal</keyword>
<dbReference type="RefSeq" id="WP_152647063.1">
    <property type="nucleotide sequence ID" value="NZ_CP059733.1"/>
</dbReference>
<evidence type="ECO:0000256" key="1">
    <source>
        <dbReference type="SAM" id="Coils"/>
    </source>
</evidence>
<organism evidence="3 4">
    <name type="scientific">Thalassomonas viridans</name>
    <dbReference type="NCBI Taxonomy" id="137584"/>
    <lineage>
        <taxon>Bacteria</taxon>
        <taxon>Pseudomonadati</taxon>
        <taxon>Pseudomonadota</taxon>
        <taxon>Gammaproteobacteria</taxon>
        <taxon>Alteromonadales</taxon>
        <taxon>Colwelliaceae</taxon>
        <taxon>Thalassomonas</taxon>
    </lineage>
</organism>
<reference evidence="3 4" key="2">
    <citation type="journal article" date="2022" name="Mar. Drugs">
        <title>Bioassay-Guided Fractionation Leads to the Detection of Cholic Acid Generated by the Rare Thalassomonas sp.</title>
        <authorList>
            <person name="Pheiffer F."/>
            <person name="Schneider Y.K."/>
            <person name="Hansen E.H."/>
            <person name="Andersen J.H."/>
            <person name="Isaksson J."/>
            <person name="Busche T."/>
            <person name="R C."/>
            <person name="Kalinowski J."/>
            <person name="Zyl L.V."/>
            <person name="Trindade M."/>
        </authorList>
    </citation>
    <scope>NUCLEOTIDE SEQUENCE [LARGE SCALE GENOMIC DNA]</scope>
    <source>
        <strain evidence="3 4">XOM25</strain>
    </source>
</reference>
<reference evidence="3 4" key="1">
    <citation type="journal article" date="2015" name="Genome Announc.">
        <title>Draft Genome Sequences of Marine Isolates of Thalassomonas viridans and Thalassomonas actiniarum.</title>
        <authorList>
            <person name="Olonade I."/>
            <person name="van Zyl L.J."/>
            <person name="Trindade M."/>
        </authorList>
    </citation>
    <scope>NUCLEOTIDE SEQUENCE [LARGE SCALE GENOMIC DNA]</scope>
    <source>
        <strain evidence="3 4">XOM25</strain>
    </source>
</reference>
<keyword evidence="4" id="KW-1185">Reference proteome</keyword>
<dbReference type="Proteomes" id="UP000032352">
    <property type="component" value="Chromosome"/>
</dbReference>
<evidence type="ECO:0000313" key="3">
    <source>
        <dbReference type="EMBL" id="WDE05403.1"/>
    </source>
</evidence>
<protein>
    <submittedName>
        <fullName evidence="3">Uncharacterized protein</fullName>
    </submittedName>
</protein>
<dbReference type="KEGG" id="tvd:SG34_000170"/>
<accession>A0AAE9Z2K2</accession>
<name>A0AAE9Z2K2_9GAMM</name>
<proteinExistence type="predicted"/>
<dbReference type="EMBL" id="CP059733">
    <property type="protein sequence ID" value="WDE05403.1"/>
    <property type="molecule type" value="Genomic_DNA"/>
</dbReference>
<feature type="chain" id="PRO_5041979161" evidence="2">
    <location>
        <begin position="19"/>
        <end position="183"/>
    </location>
</feature>
<feature type="signal peptide" evidence="2">
    <location>
        <begin position="1"/>
        <end position="18"/>
    </location>
</feature>
<feature type="coiled-coil region" evidence="1">
    <location>
        <begin position="85"/>
        <end position="112"/>
    </location>
</feature>
<dbReference type="AlphaFoldDB" id="A0AAE9Z2K2"/>
<keyword evidence="1" id="KW-0175">Coiled coil</keyword>
<gene>
    <name evidence="3" type="ORF">SG34_000170</name>
</gene>